<dbReference type="InParanoid" id="E3J015"/>
<dbReference type="AlphaFoldDB" id="E3J015"/>
<proteinExistence type="predicted"/>
<dbReference type="HOGENOM" id="CLU_116758_0_0_11"/>
<gene>
    <name evidence="2" type="ordered locus">FraEuI1c_1078</name>
</gene>
<sequence length="158" mass="16521">MMSSSELSGLRAALRLVQRDLDGYPRVESRDQPAEDGDDARRPAGVPGAARLQLVGTEQGVFVALPDGQFWPAGAGPLPGGTQGAATVVAVATRVQECLAEILWHSWPRCPDHDAALRPEDCADDAVWSCDDDTGHQVAPIGRLAQSGSSPLVAPSGT</sequence>
<dbReference type="STRING" id="298654.FraEuI1c_1078"/>
<organism evidence="2 3">
    <name type="scientific">Pseudofrankia inefficax (strain DSM 45817 / CECT 9037 / DDB 130130 / EuI1c)</name>
    <name type="common">Frankia inefficax</name>
    <dbReference type="NCBI Taxonomy" id="298654"/>
    <lineage>
        <taxon>Bacteria</taxon>
        <taxon>Bacillati</taxon>
        <taxon>Actinomycetota</taxon>
        <taxon>Actinomycetes</taxon>
        <taxon>Frankiales</taxon>
        <taxon>Frankiaceae</taxon>
        <taxon>Pseudofrankia</taxon>
    </lineage>
</organism>
<evidence type="ECO:0000313" key="2">
    <source>
        <dbReference type="EMBL" id="ADP79151.1"/>
    </source>
</evidence>
<protein>
    <submittedName>
        <fullName evidence="2">Uncharacterized protein</fullName>
    </submittedName>
</protein>
<dbReference type="EMBL" id="CP002299">
    <property type="protein sequence ID" value="ADP79151.1"/>
    <property type="molecule type" value="Genomic_DNA"/>
</dbReference>
<dbReference type="Proteomes" id="UP000002484">
    <property type="component" value="Chromosome"/>
</dbReference>
<evidence type="ECO:0000256" key="1">
    <source>
        <dbReference type="SAM" id="MobiDB-lite"/>
    </source>
</evidence>
<name>E3J015_PSEI1</name>
<feature type="compositionally biased region" description="Basic and acidic residues" evidence="1">
    <location>
        <begin position="24"/>
        <end position="33"/>
    </location>
</feature>
<keyword evidence="3" id="KW-1185">Reference proteome</keyword>
<evidence type="ECO:0000313" key="3">
    <source>
        <dbReference type="Proteomes" id="UP000002484"/>
    </source>
</evidence>
<accession>E3J015</accession>
<dbReference type="KEGG" id="fri:FraEuI1c_1078"/>
<feature type="region of interest" description="Disordered" evidence="1">
    <location>
        <begin position="24"/>
        <end position="45"/>
    </location>
</feature>
<reference evidence="2 3" key="1">
    <citation type="submission" date="2010-10" db="EMBL/GenBank/DDBJ databases">
        <title>Complete sequence of Frankia sp. EuI1c.</title>
        <authorList>
            <consortium name="US DOE Joint Genome Institute"/>
            <person name="Lucas S."/>
            <person name="Copeland A."/>
            <person name="Lapidus A."/>
            <person name="Cheng J.-F."/>
            <person name="Bruce D."/>
            <person name="Goodwin L."/>
            <person name="Pitluck S."/>
            <person name="Chertkov O."/>
            <person name="Detter J.C."/>
            <person name="Han C."/>
            <person name="Tapia R."/>
            <person name="Land M."/>
            <person name="Hauser L."/>
            <person name="Jeffries C."/>
            <person name="Kyrpides N."/>
            <person name="Ivanova N."/>
            <person name="Mikhailova N."/>
            <person name="Beauchemin N."/>
            <person name="Sen A."/>
            <person name="Sur S.A."/>
            <person name="Gtari M."/>
            <person name="Wall L."/>
            <person name="Tisa L."/>
            <person name="Woyke T."/>
        </authorList>
    </citation>
    <scope>NUCLEOTIDE SEQUENCE [LARGE SCALE GENOMIC DNA]</scope>
    <source>
        <strain evidence="3">DSM 45817 / CECT 9037 / EuI1c</strain>
    </source>
</reference>